<evidence type="ECO:0000313" key="2">
    <source>
        <dbReference type="Proteomes" id="UP001324115"/>
    </source>
</evidence>
<gene>
    <name evidence="1" type="ORF">RGQ29_025719</name>
</gene>
<comment type="caution">
    <text evidence="1">The sequence shown here is derived from an EMBL/GenBank/DDBJ whole genome shotgun (WGS) entry which is preliminary data.</text>
</comment>
<evidence type="ECO:0000313" key="1">
    <source>
        <dbReference type="EMBL" id="KAK4582630.1"/>
    </source>
</evidence>
<dbReference type="AlphaFoldDB" id="A0AAN7EZU9"/>
<keyword evidence="2" id="KW-1185">Reference proteome</keyword>
<organism evidence="1 2">
    <name type="scientific">Quercus rubra</name>
    <name type="common">Northern red oak</name>
    <name type="synonym">Quercus borealis</name>
    <dbReference type="NCBI Taxonomy" id="3512"/>
    <lineage>
        <taxon>Eukaryota</taxon>
        <taxon>Viridiplantae</taxon>
        <taxon>Streptophyta</taxon>
        <taxon>Embryophyta</taxon>
        <taxon>Tracheophyta</taxon>
        <taxon>Spermatophyta</taxon>
        <taxon>Magnoliopsida</taxon>
        <taxon>eudicotyledons</taxon>
        <taxon>Gunneridae</taxon>
        <taxon>Pentapetalae</taxon>
        <taxon>rosids</taxon>
        <taxon>fabids</taxon>
        <taxon>Fagales</taxon>
        <taxon>Fagaceae</taxon>
        <taxon>Quercus</taxon>
    </lineage>
</organism>
<reference evidence="1 2" key="1">
    <citation type="journal article" date="2023" name="G3 (Bethesda)">
        <title>A haplotype-resolved chromosome-scale genome for Quercus rubra L. provides insights into the genetics of adaptive traits for red oak species.</title>
        <authorList>
            <person name="Kapoor B."/>
            <person name="Jenkins J."/>
            <person name="Schmutz J."/>
            <person name="Zhebentyayeva T."/>
            <person name="Kuelheim C."/>
            <person name="Coggeshall M."/>
            <person name="Heim C."/>
            <person name="Lasky J.R."/>
            <person name="Leites L."/>
            <person name="Islam-Faridi N."/>
            <person name="Romero-Severson J."/>
            <person name="DeLeo V.L."/>
            <person name="Lucas S.M."/>
            <person name="Lazic D."/>
            <person name="Gailing O."/>
            <person name="Carlson J."/>
            <person name="Staton M."/>
        </authorList>
    </citation>
    <scope>NUCLEOTIDE SEQUENCE [LARGE SCALE GENOMIC DNA]</scope>
    <source>
        <strain evidence="1">Pseudo-F2</strain>
    </source>
</reference>
<dbReference type="Proteomes" id="UP001324115">
    <property type="component" value="Unassembled WGS sequence"/>
</dbReference>
<name>A0AAN7EZU9_QUERU</name>
<accession>A0AAN7EZU9</accession>
<proteinExistence type="predicted"/>
<protein>
    <submittedName>
        <fullName evidence="1">Uncharacterized protein</fullName>
    </submittedName>
</protein>
<dbReference type="EMBL" id="JAXUIC010000007">
    <property type="protein sequence ID" value="KAK4582630.1"/>
    <property type="molecule type" value="Genomic_DNA"/>
</dbReference>
<sequence length="255" mass="29032">MTFEYIESFVSYKGHILVVNSTNIGKNESEIIGLTTISIKFSTKGLEGDQREVQDWVLEDIRKDRDNGTVIFGMQLVMWTPRYRRSYWARCSDLMLCPWIIIKRKILRSLVLANWDAKLTLGNRDAHLKIFFDPFTCIVYYKEGPLSCASIVEPIHLGPMIQKTVHIRFDRMGCGGEQPFVEDQVLKGIVEDGASGTLQYNVRMHIKADYGISVWLYNMVIKSQCPDLKVEFVASNGKGKIIGGQHNCSAPLVEF</sequence>